<keyword evidence="4" id="KW-1185">Reference proteome</keyword>
<dbReference type="InterPro" id="IPR036465">
    <property type="entry name" value="vWFA_dom_sf"/>
</dbReference>
<evidence type="ECO:0000313" key="4">
    <source>
        <dbReference type="Proteomes" id="UP000838748"/>
    </source>
</evidence>
<keyword evidence="1" id="KW-0812">Transmembrane</keyword>
<accession>A0ABM9A0V4</accession>
<evidence type="ECO:0000256" key="1">
    <source>
        <dbReference type="SAM" id="Phobius"/>
    </source>
</evidence>
<dbReference type="Pfam" id="PF13400">
    <property type="entry name" value="Tad"/>
    <property type="match status" value="1"/>
</dbReference>
<gene>
    <name evidence="3" type="ORF">VMF7928_00983</name>
</gene>
<dbReference type="PROSITE" id="PS50234">
    <property type="entry name" value="VWFA"/>
    <property type="match status" value="1"/>
</dbReference>
<name>A0ABM9A0V4_9VIBR</name>
<dbReference type="InterPro" id="IPR002035">
    <property type="entry name" value="VWF_A"/>
</dbReference>
<dbReference type="Proteomes" id="UP000838748">
    <property type="component" value="Unassembled WGS sequence"/>
</dbReference>
<sequence length="447" mass="49033">MKTKQTAKQRQKGHAVILFAIMIPIVFGIFVLAVEGTRALMNKARTENATEAAALAIASLNEAEAMSNEGNQALVTDYLNAYFHDIDSINDISVTRLECEGNAECLAGLASGGNRFLDYHVDVDVRWQTWFGGDISFGDNFSVTGNTSATRTLNDNIDVMFVTDFSGSMADSWSGGSQKYVDVITIIQEITESLKIINERSSGGESTVGIVPYNSNTLTTYRKNQNASDTAYGNANQNAQGLWGSCWMRHEENYESGGLQWVDVDLTLTNLYEEKGEDYCGLKHGNYGYESTEHIEDLELTTDFDAFNSTIAAFIPGGSTASYQGLIRGAQLLAKGDNVKRLMILLSDGVDYPYGTIYPYGRTEYETANLLVNGGMCDTIREGLTGYTSEGRPFQTTIAVIGFDYDPTSNPALTNCVGDNNVYVAYNSEQLYSQILDLISEEMGRLK</sequence>
<keyword evidence="1" id="KW-0472">Membrane</keyword>
<keyword evidence="1" id="KW-1133">Transmembrane helix</keyword>
<dbReference type="Gene3D" id="3.40.50.410">
    <property type="entry name" value="von Willebrand factor, type A domain"/>
    <property type="match status" value="1"/>
</dbReference>
<feature type="transmembrane region" description="Helical" evidence="1">
    <location>
        <begin position="12"/>
        <end position="34"/>
    </location>
</feature>
<dbReference type="InterPro" id="IPR028087">
    <property type="entry name" value="Tad_N"/>
</dbReference>
<feature type="domain" description="VWFA" evidence="2">
    <location>
        <begin position="158"/>
        <end position="439"/>
    </location>
</feature>
<dbReference type="RefSeq" id="WP_237360354.1">
    <property type="nucleotide sequence ID" value="NZ_CAKLDM010000001.1"/>
</dbReference>
<evidence type="ECO:0000259" key="2">
    <source>
        <dbReference type="PROSITE" id="PS50234"/>
    </source>
</evidence>
<evidence type="ECO:0000313" key="3">
    <source>
        <dbReference type="EMBL" id="CAH0537187.1"/>
    </source>
</evidence>
<dbReference type="EMBL" id="CAKLDM010000001">
    <property type="protein sequence ID" value="CAH0537187.1"/>
    <property type="molecule type" value="Genomic_DNA"/>
</dbReference>
<dbReference type="SUPFAM" id="SSF53300">
    <property type="entry name" value="vWA-like"/>
    <property type="match status" value="1"/>
</dbReference>
<organism evidence="3 4">
    <name type="scientific">Vibrio marisflavi CECT 7928</name>
    <dbReference type="NCBI Taxonomy" id="634439"/>
    <lineage>
        <taxon>Bacteria</taxon>
        <taxon>Pseudomonadati</taxon>
        <taxon>Pseudomonadota</taxon>
        <taxon>Gammaproteobacteria</taxon>
        <taxon>Vibrionales</taxon>
        <taxon>Vibrionaceae</taxon>
        <taxon>Vibrio</taxon>
    </lineage>
</organism>
<protein>
    <recommendedName>
        <fullName evidence="2">VWFA domain-containing protein</fullName>
    </recommendedName>
</protein>
<proteinExistence type="predicted"/>
<comment type="caution">
    <text evidence="3">The sequence shown here is derived from an EMBL/GenBank/DDBJ whole genome shotgun (WGS) entry which is preliminary data.</text>
</comment>
<reference evidence="3" key="1">
    <citation type="submission" date="2021-11" db="EMBL/GenBank/DDBJ databases">
        <authorList>
            <person name="Rodrigo-Torres L."/>
            <person name="Arahal R. D."/>
            <person name="Lucena T."/>
        </authorList>
    </citation>
    <scope>NUCLEOTIDE SEQUENCE</scope>
    <source>
        <strain evidence="3">CECT 7928</strain>
    </source>
</reference>